<reference evidence="3 4" key="1">
    <citation type="submission" date="2014-06" db="EMBL/GenBank/DDBJ databases">
        <title>Evolutionary Origins and Diversification of the Mycorrhizal Mutualists.</title>
        <authorList>
            <consortium name="DOE Joint Genome Institute"/>
            <consortium name="Mycorrhizal Genomics Consortium"/>
            <person name="Kohler A."/>
            <person name="Kuo A."/>
            <person name="Nagy L.G."/>
            <person name="Floudas D."/>
            <person name="Copeland A."/>
            <person name="Barry K.W."/>
            <person name="Cichocki N."/>
            <person name="Veneault-Fourrey C."/>
            <person name="LaButti K."/>
            <person name="Lindquist E.A."/>
            <person name="Lipzen A."/>
            <person name="Lundell T."/>
            <person name="Morin E."/>
            <person name="Murat C."/>
            <person name="Riley R."/>
            <person name="Ohm R."/>
            <person name="Sun H."/>
            <person name="Tunlid A."/>
            <person name="Henrissat B."/>
            <person name="Grigoriev I.V."/>
            <person name="Hibbett D.S."/>
            <person name="Martin F."/>
        </authorList>
    </citation>
    <scope>NUCLEOTIDE SEQUENCE [LARGE SCALE GENOMIC DNA]</scope>
    <source>
        <strain evidence="3 4">FD-325 SS-3</strain>
    </source>
</reference>
<feature type="domain" description="BTB" evidence="2">
    <location>
        <begin position="35"/>
        <end position="108"/>
    </location>
</feature>
<dbReference type="Gene3D" id="3.30.710.10">
    <property type="entry name" value="Potassium Channel Kv1.1, Chain A"/>
    <property type="match status" value="1"/>
</dbReference>
<proteinExistence type="predicted"/>
<protein>
    <submittedName>
        <fullName evidence="3">Unplaced genomic scaffold PLICRscaffold_20, whole genome shotgun sequence</fullName>
    </submittedName>
</protein>
<dbReference type="SMART" id="SM00225">
    <property type="entry name" value="BTB"/>
    <property type="match status" value="1"/>
</dbReference>
<dbReference type="Pfam" id="PF00651">
    <property type="entry name" value="BTB"/>
    <property type="match status" value="1"/>
</dbReference>
<dbReference type="CDD" id="cd18186">
    <property type="entry name" value="BTB_POZ_ZBTB_KLHL-like"/>
    <property type="match status" value="1"/>
</dbReference>
<dbReference type="OrthoDB" id="3218112at2759"/>
<keyword evidence="4" id="KW-1185">Reference proteome</keyword>
<dbReference type="EMBL" id="KN832573">
    <property type="protein sequence ID" value="KII84021.1"/>
    <property type="molecule type" value="Genomic_DNA"/>
</dbReference>
<evidence type="ECO:0000313" key="4">
    <source>
        <dbReference type="Proteomes" id="UP000053263"/>
    </source>
</evidence>
<dbReference type="InterPro" id="IPR000210">
    <property type="entry name" value="BTB/POZ_dom"/>
</dbReference>
<dbReference type="Proteomes" id="UP000053263">
    <property type="component" value="Unassembled WGS sequence"/>
</dbReference>
<evidence type="ECO:0000313" key="3">
    <source>
        <dbReference type="EMBL" id="KII84021.1"/>
    </source>
</evidence>
<dbReference type="AlphaFoldDB" id="A0A0C9SKN0"/>
<evidence type="ECO:0000259" key="2">
    <source>
        <dbReference type="PROSITE" id="PS50097"/>
    </source>
</evidence>
<feature type="region of interest" description="Disordered" evidence="1">
    <location>
        <begin position="1"/>
        <end position="21"/>
    </location>
</feature>
<name>A0A0C9SKN0_PLICR</name>
<dbReference type="PROSITE" id="PS50097">
    <property type="entry name" value="BTB"/>
    <property type="match status" value="1"/>
</dbReference>
<dbReference type="HOGENOM" id="CLU_033082_3_2_1"/>
<accession>A0A0C9SKN0</accession>
<gene>
    <name evidence="3" type="ORF">PLICRDRAFT_118702</name>
</gene>
<feature type="compositionally biased region" description="Basic and acidic residues" evidence="1">
    <location>
        <begin position="1"/>
        <end position="15"/>
    </location>
</feature>
<sequence>MDRPEKRARLDETRHVGGSCPSYAQPTRSKTVWYQDGSIVLETESVRFRVHYSILAQNSPIFQDMMNFAEPHGEEYVDNCPVVMLQDSANDLESLLRALYEQSYFDPSHSQPFSLISAVYRLARKYGMEYLQSRALCYLTDQYPKTIEAWDERKFRVEKYPGLVVDVINLARAHDIPEILPAAFYDCVSTYNVTQIIRGVLPHPRNNYRTVRLAQDDQNIAILGLEQLIKSAAYQTFDWAIPNEPFPTCSDPGECTDVFAKITAEYWTPTPRCVALLPWQSKWEDMLCEDCTLAARPNHEINRRSVWDDLPTYFELKAW</sequence>
<evidence type="ECO:0000256" key="1">
    <source>
        <dbReference type="SAM" id="MobiDB-lite"/>
    </source>
</evidence>
<organism evidence="3 4">
    <name type="scientific">Plicaturopsis crispa FD-325 SS-3</name>
    <dbReference type="NCBI Taxonomy" id="944288"/>
    <lineage>
        <taxon>Eukaryota</taxon>
        <taxon>Fungi</taxon>
        <taxon>Dikarya</taxon>
        <taxon>Basidiomycota</taxon>
        <taxon>Agaricomycotina</taxon>
        <taxon>Agaricomycetes</taxon>
        <taxon>Agaricomycetidae</taxon>
        <taxon>Amylocorticiales</taxon>
        <taxon>Amylocorticiaceae</taxon>
        <taxon>Plicatura</taxon>
        <taxon>Plicaturopsis crispa</taxon>
    </lineage>
</organism>
<dbReference type="SUPFAM" id="SSF54695">
    <property type="entry name" value="POZ domain"/>
    <property type="match status" value="1"/>
</dbReference>
<dbReference type="InterPro" id="IPR011333">
    <property type="entry name" value="SKP1/BTB/POZ_sf"/>
</dbReference>